<evidence type="ECO:0000313" key="2">
    <source>
        <dbReference type="Proteomes" id="UP000712281"/>
    </source>
</evidence>
<sequence length="442" mass="48773">MKQEHVRSNPVGGSYEDGTVTARSFQLGHLSNWTGPARRAGRVFDPAQPSAKLDWSGSADGRAGRVFDPARPSAELDWFILAGGRAGRIVDPAPPSAELDWFSSAVGRAGGWSIQLDHPPSWTSASETTLIPKKVQISRIVEAVRVPTVTLIEMKQEHVRSNPVGGSYEDGTVTVRSFQLGHLPNWTGPARRAGRVFDPAQPSAKLDWSGSADGRAGRVFDLARPSAELDWFILAGGRAGRIVDPAPPSAELDWFSSAVGRAGRLVDPARPSAELDVTVKELHDKILESVNVKRSVPPNAWLWSLIESCQCQDDINLLFEVLQKLRRFRLSNLRLHDNFNSNLCQQVAKTCVRVGAIDSGKKALWKHNVLGLTPSVASAHHLLSVDRRRLNNVDRRRVKSIDQRGMNSVDRCLDFYAANRCLEGVDCPLRLMDHAFQIQWLN</sequence>
<reference evidence="1" key="1">
    <citation type="submission" date="2019-12" db="EMBL/GenBank/DDBJ databases">
        <title>Genome sequencing and annotation of Brassica cretica.</title>
        <authorList>
            <person name="Studholme D.J."/>
            <person name="Sarris P.F."/>
        </authorList>
    </citation>
    <scope>NUCLEOTIDE SEQUENCE</scope>
    <source>
        <strain evidence="1">PFS-001/15</strain>
        <tissue evidence="1">Leaf</tissue>
    </source>
</reference>
<evidence type="ECO:0000313" key="1">
    <source>
        <dbReference type="EMBL" id="KAF2619218.1"/>
    </source>
</evidence>
<protein>
    <submittedName>
        <fullName evidence="1">Uncharacterized protein</fullName>
    </submittedName>
</protein>
<dbReference type="AlphaFoldDB" id="A0A8S9MM17"/>
<accession>A0A8S9MM17</accession>
<dbReference type="EMBL" id="QGKW02000007">
    <property type="protein sequence ID" value="KAF2619218.1"/>
    <property type="molecule type" value="Genomic_DNA"/>
</dbReference>
<comment type="caution">
    <text evidence="1">The sequence shown here is derived from an EMBL/GenBank/DDBJ whole genome shotgun (WGS) entry which is preliminary data.</text>
</comment>
<gene>
    <name evidence="1" type="ORF">F2Q68_00040183</name>
</gene>
<dbReference type="Proteomes" id="UP000712281">
    <property type="component" value="Unassembled WGS sequence"/>
</dbReference>
<dbReference type="PANTHER" id="PTHR47604:SF1">
    <property type="entry name" value="ADENYLYL CYCLASE"/>
    <property type="match status" value="1"/>
</dbReference>
<name>A0A8S9MM17_BRACR</name>
<dbReference type="PANTHER" id="PTHR47604">
    <property type="entry name" value="ADENYLYL CYCLASE"/>
    <property type="match status" value="1"/>
</dbReference>
<proteinExistence type="predicted"/>
<organism evidence="1 2">
    <name type="scientific">Brassica cretica</name>
    <name type="common">Mustard</name>
    <dbReference type="NCBI Taxonomy" id="69181"/>
    <lineage>
        <taxon>Eukaryota</taxon>
        <taxon>Viridiplantae</taxon>
        <taxon>Streptophyta</taxon>
        <taxon>Embryophyta</taxon>
        <taxon>Tracheophyta</taxon>
        <taxon>Spermatophyta</taxon>
        <taxon>Magnoliopsida</taxon>
        <taxon>eudicotyledons</taxon>
        <taxon>Gunneridae</taxon>
        <taxon>Pentapetalae</taxon>
        <taxon>rosids</taxon>
        <taxon>malvids</taxon>
        <taxon>Brassicales</taxon>
        <taxon>Brassicaceae</taxon>
        <taxon>Brassiceae</taxon>
        <taxon>Brassica</taxon>
    </lineage>
</organism>